<gene>
    <name evidence="2" type="ORF">ACFSJU_04495</name>
</gene>
<protein>
    <submittedName>
        <fullName evidence="2">Uncharacterized protein</fullName>
    </submittedName>
</protein>
<proteinExistence type="predicted"/>
<reference evidence="3" key="1">
    <citation type="journal article" date="2019" name="Int. J. Syst. Evol. Microbiol.">
        <title>The Global Catalogue of Microorganisms (GCM) 10K type strain sequencing project: providing services to taxonomists for standard genome sequencing and annotation.</title>
        <authorList>
            <consortium name="The Broad Institute Genomics Platform"/>
            <consortium name="The Broad Institute Genome Sequencing Center for Infectious Disease"/>
            <person name="Wu L."/>
            <person name="Ma J."/>
        </authorList>
    </citation>
    <scope>NUCLEOTIDE SEQUENCE [LARGE SCALE GENOMIC DNA]</scope>
    <source>
        <strain evidence="3">KCTC 42217</strain>
    </source>
</reference>
<evidence type="ECO:0000256" key="1">
    <source>
        <dbReference type="SAM" id="Phobius"/>
    </source>
</evidence>
<evidence type="ECO:0000313" key="2">
    <source>
        <dbReference type="EMBL" id="MFD2161640.1"/>
    </source>
</evidence>
<organism evidence="2 3">
    <name type="scientific">Paradesertivirga mongoliensis</name>
    <dbReference type="NCBI Taxonomy" id="2100740"/>
    <lineage>
        <taxon>Bacteria</taxon>
        <taxon>Pseudomonadati</taxon>
        <taxon>Bacteroidota</taxon>
        <taxon>Sphingobacteriia</taxon>
        <taxon>Sphingobacteriales</taxon>
        <taxon>Sphingobacteriaceae</taxon>
        <taxon>Paradesertivirga</taxon>
    </lineage>
</organism>
<keyword evidence="1" id="KW-0812">Transmembrane</keyword>
<name>A0ABW4ZHW6_9SPHI</name>
<dbReference type="Proteomes" id="UP001597387">
    <property type="component" value="Unassembled WGS sequence"/>
</dbReference>
<dbReference type="EMBL" id="JBHUHZ010000001">
    <property type="protein sequence ID" value="MFD2161640.1"/>
    <property type="molecule type" value="Genomic_DNA"/>
</dbReference>
<comment type="caution">
    <text evidence="2">The sequence shown here is derived from an EMBL/GenBank/DDBJ whole genome shotgun (WGS) entry which is preliminary data.</text>
</comment>
<feature type="transmembrane region" description="Helical" evidence="1">
    <location>
        <begin position="12"/>
        <end position="33"/>
    </location>
</feature>
<keyword evidence="3" id="KW-1185">Reference proteome</keyword>
<evidence type="ECO:0000313" key="3">
    <source>
        <dbReference type="Proteomes" id="UP001597387"/>
    </source>
</evidence>
<accession>A0ABW4ZHW6</accession>
<dbReference type="RefSeq" id="WP_255898858.1">
    <property type="nucleotide sequence ID" value="NZ_JAFMZO010000001.1"/>
</dbReference>
<sequence>MTLLSFKGNSKWGLILVFMVLIGPLVHSVAGIVNTEYFGFYKHWHQRELLDYLDENFKEGDAVYIYWNVQIGYDYYKNLNKYKFKPFAAKDHRFQSTSYEDYLNKIKTDMNALRKYKRVWVIYGKHLFVNIGDYDNDPHWYYNTPNHLQMKHAAFNSIGKQIDTYRTKEELNLYLFEVKK</sequence>
<keyword evidence="1" id="KW-1133">Transmembrane helix</keyword>
<keyword evidence="1" id="KW-0472">Membrane</keyword>